<dbReference type="AlphaFoldDB" id="A0A833WMW4"/>
<organism evidence="2 4">
    <name type="scientific">Phytophthora infestans</name>
    <name type="common">Potato late blight agent</name>
    <name type="synonym">Botrytis infestans</name>
    <dbReference type="NCBI Taxonomy" id="4787"/>
    <lineage>
        <taxon>Eukaryota</taxon>
        <taxon>Sar</taxon>
        <taxon>Stramenopiles</taxon>
        <taxon>Oomycota</taxon>
        <taxon>Peronosporomycetes</taxon>
        <taxon>Peronosporales</taxon>
        <taxon>Peronosporaceae</taxon>
        <taxon>Phytophthora</taxon>
    </lineage>
</organism>
<sequence>MSGSTVSSVSSSRGLGAFSKSGSSKTLSVSGSSFGGSFNKPSNAANATMISSLLGSEPQLGEEYTERVDFYSLGVPHCPR</sequence>
<keyword evidence="4" id="KW-1185">Reference proteome</keyword>
<accession>A0A833WMW4</accession>
<protein>
    <submittedName>
        <fullName evidence="2">Uncharacterized protein</fullName>
    </submittedName>
</protein>
<reference evidence="2" key="1">
    <citation type="submission" date="2020-04" db="EMBL/GenBank/DDBJ databases">
        <title>Hybrid Assembly of Korean Phytophthora infestans isolates.</title>
        <authorList>
            <person name="Prokchorchik M."/>
            <person name="Lee Y."/>
            <person name="Seo J."/>
            <person name="Cho J.-H."/>
            <person name="Park Y.-E."/>
            <person name="Jang D.-C."/>
            <person name="Im J.-S."/>
            <person name="Choi J.-G."/>
            <person name="Park H.-J."/>
            <person name="Lee G.-B."/>
            <person name="Lee Y.-G."/>
            <person name="Hong S.-Y."/>
            <person name="Cho K."/>
            <person name="Sohn K.H."/>
        </authorList>
    </citation>
    <scope>NUCLEOTIDE SEQUENCE</scope>
    <source>
        <strain evidence="2">KR_1_A1</strain>
        <strain evidence="3">KR_2_A2</strain>
    </source>
</reference>
<evidence type="ECO:0000313" key="3">
    <source>
        <dbReference type="EMBL" id="KAF4139059.1"/>
    </source>
</evidence>
<comment type="caution">
    <text evidence="2">The sequence shown here is derived from an EMBL/GenBank/DDBJ whole genome shotgun (WGS) entry which is preliminary data.</text>
</comment>
<proteinExistence type="predicted"/>
<feature type="compositionally biased region" description="Low complexity" evidence="1">
    <location>
        <begin position="19"/>
        <end position="38"/>
    </location>
</feature>
<evidence type="ECO:0000313" key="4">
    <source>
        <dbReference type="Proteomes" id="UP000602510"/>
    </source>
</evidence>
<dbReference type="EMBL" id="JAACNO010001584">
    <property type="protein sequence ID" value="KAF4139059.1"/>
    <property type="molecule type" value="Genomic_DNA"/>
</dbReference>
<feature type="compositionally biased region" description="Low complexity" evidence="1">
    <location>
        <begin position="1"/>
        <end position="12"/>
    </location>
</feature>
<name>A0A833WMW4_PHYIN</name>
<dbReference type="Proteomes" id="UP000704712">
    <property type="component" value="Unassembled WGS sequence"/>
</dbReference>
<gene>
    <name evidence="2" type="ORF">GN244_ATG05093</name>
    <name evidence="3" type="ORF">GN958_ATG11721</name>
</gene>
<evidence type="ECO:0000256" key="1">
    <source>
        <dbReference type="SAM" id="MobiDB-lite"/>
    </source>
</evidence>
<feature type="region of interest" description="Disordered" evidence="1">
    <location>
        <begin position="1"/>
        <end position="39"/>
    </location>
</feature>
<dbReference type="EMBL" id="WSZM01000097">
    <property type="protein sequence ID" value="KAF4042785.1"/>
    <property type="molecule type" value="Genomic_DNA"/>
</dbReference>
<dbReference type="Proteomes" id="UP000602510">
    <property type="component" value="Unassembled WGS sequence"/>
</dbReference>
<evidence type="ECO:0000313" key="2">
    <source>
        <dbReference type="EMBL" id="KAF4042785.1"/>
    </source>
</evidence>